<organism evidence="3 4">
    <name type="scientific">Lampropedia hyalina DSM 16112</name>
    <dbReference type="NCBI Taxonomy" id="1122156"/>
    <lineage>
        <taxon>Bacteria</taxon>
        <taxon>Pseudomonadati</taxon>
        <taxon>Pseudomonadota</taxon>
        <taxon>Betaproteobacteria</taxon>
        <taxon>Burkholderiales</taxon>
        <taxon>Comamonadaceae</taxon>
        <taxon>Lampropedia</taxon>
    </lineage>
</organism>
<evidence type="ECO:0000259" key="2">
    <source>
        <dbReference type="Pfam" id="PF25917"/>
    </source>
</evidence>
<evidence type="ECO:0000256" key="1">
    <source>
        <dbReference type="ARBA" id="ARBA00009477"/>
    </source>
</evidence>
<dbReference type="Proteomes" id="UP000184327">
    <property type="component" value="Unassembled WGS sequence"/>
</dbReference>
<dbReference type="InterPro" id="IPR058625">
    <property type="entry name" value="MdtA-like_BSH"/>
</dbReference>
<reference evidence="3 4" key="1">
    <citation type="submission" date="2016-11" db="EMBL/GenBank/DDBJ databases">
        <authorList>
            <person name="Jaros S."/>
            <person name="Januszkiewicz K."/>
            <person name="Wedrychowicz H."/>
        </authorList>
    </citation>
    <scope>NUCLEOTIDE SEQUENCE [LARGE SCALE GENOMIC DNA]</scope>
    <source>
        <strain evidence="3 4">DSM 16112</strain>
    </source>
</reference>
<dbReference type="Gene3D" id="2.40.30.170">
    <property type="match status" value="1"/>
</dbReference>
<dbReference type="Pfam" id="PF25917">
    <property type="entry name" value="BSH_RND"/>
    <property type="match status" value="1"/>
</dbReference>
<dbReference type="GO" id="GO:0015562">
    <property type="term" value="F:efflux transmembrane transporter activity"/>
    <property type="evidence" value="ECO:0007669"/>
    <property type="project" value="TreeGrafter"/>
</dbReference>
<feature type="domain" description="Multidrug resistance protein MdtA-like barrel-sandwich hybrid" evidence="2">
    <location>
        <begin position="77"/>
        <end position="217"/>
    </location>
</feature>
<dbReference type="GO" id="GO:1990281">
    <property type="term" value="C:efflux pump complex"/>
    <property type="evidence" value="ECO:0007669"/>
    <property type="project" value="TreeGrafter"/>
</dbReference>
<dbReference type="Gene3D" id="2.40.50.100">
    <property type="match status" value="1"/>
</dbReference>
<sequence length="409" mass="43998">MKRPLLWFLILATLLLLLWGGSRTWQRQQDHQAALAEDQLVRQNPRLRLSHDEVMRVHPQQLPLQMAISGTVRPRHHASVRAQYGGEVLDLQVREGERVVQGQVLFRIAAPDAAARLQQASQQAQAALAEQHVAQRHAENHRALAAHGFISETALRNAESSLKAAQATYRAAMAGVDVARKSVEDSRAQSPLSGVVATRHVQPHEVVNAGEAVLDIVDLRSFELHASLPAQDSTQVAMGQAAQLQVEGTSHTLPAEVVRVSPMAQAGSRTIAVYLRIQTPSPTDADAASTVPPLQLRDGLFARGTITTGQVQALALPPSAIRNDKPQPYVLWLQADADNPGTGHYTVRHRPVQPDARVLVEDVAWQIVQGLEAGTPVLLAGAGLLQDGTPVQLDAVDAAADGTSATAQP</sequence>
<dbReference type="EMBL" id="FQUZ01000006">
    <property type="protein sequence ID" value="SHE72824.1"/>
    <property type="molecule type" value="Genomic_DNA"/>
</dbReference>
<comment type="similarity">
    <text evidence="1">Belongs to the membrane fusion protein (MFP) (TC 8.A.1) family.</text>
</comment>
<dbReference type="InterPro" id="IPR006143">
    <property type="entry name" value="RND_pump_MFP"/>
</dbReference>
<dbReference type="PANTHER" id="PTHR30469:SF15">
    <property type="entry name" value="HLYD FAMILY OF SECRETION PROTEINS"/>
    <property type="match status" value="1"/>
</dbReference>
<keyword evidence="4" id="KW-1185">Reference proteome</keyword>
<evidence type="ECO:0000313" key="3">
    <source>
        <dbReference type="EMBL" id="SHE72824.1"/>
    </source>
</evidence>
<gene>
    <name evidence="3" type="ORF">SAMN02745117_00738</name>
</gene>
<dbReference type="Gene3D" id="1.10.287.470">
    <property type="entry name" value="Helix hairpin bin"/>
    <property type="match status" value="1"/>
</dbReference>
<dbReference type="SUPFAM" id="SSF111369">
    <property type="entry name" value="HlyD-like secretion proteins"/>
    <property type="match status" value="1"/>
</dbReference>
<proteinExistence type="inferred from homology"/>
<dbReference type="AlphaFoldDB" id="A0A1M4VUU7"/>
<dbReference type="STRING" id="1122156.SAMN02745117_00738"/>
<dbReference type="RefSeq" id="WP_073354889.1">
    <property type="nucleotide sequence ID" value="NZ_FQUZ01000006.1"/>
</dbReference>
<accession>A0A1M4VUU7</accession>
<evidence type="ECO:0000313" key="4">
    <source>
        <dbReference type="Proteomes" id="UP000184327"/>
    </source>
</evidence>
<protein>
    <submittedName>
        <fullName evidence="3">RND family efflux transporter, MFP subunit</fullName>
    </submittedName>
</protein>
<name>A0A1M4VUU7_9BURK</name>
<dbReference type="NCBIfam" id="TIGR01730">
    <property type="entry name" value="RND_mfp"/>
    <property type="match status" value="1"/>
</dbReference>
<dbReference type="PANTHER" id="PTHR30469">
    <property type="entry name" value="MULTIDRUG RESISTANCE PROTEIN MDTA"/>
    <property type="match status" value="1"/>
</dbReference>
<dbReference type="Gene3D" id="2.40.420.20">
    <property type="match status" value="1"/>
</dbReference>